<comment type="caution">
    <text evidence="6">The sequence shown here is derived from an EMBL/GenBank/DDBJ whole genome shotgun (WGS) entry which is preliminary data.</text>
</comment>
<name>A0A7J6EXI2_CANSA</name>
<organism evidence="6 7">
    <name type="scientific">Cannabis sativa</name>
    <name type="common">Hemp</name>
    <name type="synonym">Marijuana</name>
    <dbReference type="NCBI Taxonomy" id="3483"/>
    <lineage>
        <taxon>Eukaryota</taxon>
        <taxon>Viridiplantae</taxon>
        <taxon>Streptophyta</taxon>
        <taxon>Embryophyta</taxon>
        <taxon>Tracheophyta</taxon>
        <taxon>Spermatophyta</taxon>
        <taxon>Magnoliopsida</taxon>
        <taxon>eudicotyledons</taxon>
        <taxon>Gunneridae</taxon>
        <taxon>Pentapetalae</taxon>
        <taxon>rosids</taxon>
        <taxon>fabids</taxon>
        <taxon>Rosales</taxon>
        <taxon>Cannabaceae</taxon>
        <taxon>Cannabis</taxon>
    </lineage>
</organism>
<comment type="similarity">
    <text evidence="2">Belongs to the NET family.</text>
</comment>
<evidence type="ECO:0000256" key="2">
    <source>
        <dbReference type="ARBA" id="ARBA00038006"/>
    </source>
</evidence>
<evidence type="ECO:0000256" key="3">
    <source>
        <dbReference type="SAM" id="Coils"/>
    </source>
</evidence>
<dbReference type="InterPro" id="IPR011684">
    <property type="entry name" value="NAB"/>
</dbReference>
<feature type="coiled-coil region" evidence="3">
    <location>
        <begin position="195"/>
        <end position="279"/>
    </location>
</feature>
<dbReference type="Proteomes" id="UP000583929">
    <property type="component" value="Unassembled WGS sequence"/>
</dbReference>
<dbReference type="GO" id="GO:0005774">
    <property type="term" value="C:vacuolar membrane"/>
    <property type="evidence" value="ECO:0007669"/>
    <property type="project" value="TreeGrafter"/>
</dbReference>
<dbReference type="PANTHER" id="PTHR32258">
    <property type="entry name" value="PROTEIN NETWORKED 4A"/>
    <property type="match status" value="1"/>
</dbReference>
<reference evidence="6 7" key="1">
    <citation type="journal article" date="2020" name="bioRxiv">
        <title>Sequence and annotation of 42 cannabis genomes reveals extensive copy number variation in cannabinoid synthesis and pathogen resistance genes.</title>
        <authorList>
            <person name="Mckernan K.J."/>
            <person name="Helbert Y."/>
            <person name="Kane L.T."/>
            <person name="Ebling H."/>
            <person name="Zhang L."/>
            <person name="Liu B."/>
            <person name="Eaton Z."/>
            <person name="Mclaughlin S."/>
            <person name="Kingan S."/>
            <person name="Baybayan P."/>
            <person name="Concepcion G."/>
            <person name="Jordan M."/>
            <person name="Riva A."/>
            <person name="Barbazuk W."/>
            <person name="Harkins T."/>
        </authorList>
    </citation>
    <scope>NUCLEOTIDE SEQUENCE [LARGE SCALE GENOMIC DNA]</scope>
    <source>
        <strain evidence="7">cv. Jamaican Lion 4</strain>
        <tissue evidence="6">Leaf</tissue>
    </source>
</reference>
<evidence type="ECO:0000256" key="1">
    <source>
        <dbReference type="ARBA" id="ARBA00023054"/>
    </source>
</evidence>
<dbReference type="PROSITE" id="PS51774">
    <property type="entry name" value="NAB"/>
    <property type="match status" value="1"/>
</dbReference>
<feature type="coiled-coil region" evidence="3">
    <location>
        <begin position="325"/>
        <end position="489"/>
    </location>
</feature>
<dbReference type="InterPro" id="IPR051861">
    <property type="entry name" value="NET_actin-binding_domain"/>
</dbReference>
<feature type="compositionally biased region" description="Polar residues" evidence="4">
    <location>
        <begin position="107"/>
        <end position="122"/>
    </location>
</feature>
<gene>
    <name evidence="6" type="ORF">G4B88_029652</name>
</gene>
<evidence type="ECO:0000259" key="5">
    <source>
        <dbReference type="PROSITE" id="PS51774"/>
    </source>
</evidence>
<keyword evidence="1 3" id="KW-0175">Coiled coil</keyword>
<feature type="domain" description="NAB" evidence="5">
    <location>
        <begin position="21"/>
        <end position="101"/>
    </location>
</feature>
<keyword evidence="7" id="KW-1185">Reference proteome</keyword>
<proteinExistence type="inferred from homology"/>
<dbReference type="EMBL" id="JAATIQ010000302">
    <property type="protein sequence ID" value="KAF4363134.1"/>
    <property type="molecule type" value="Genomic_DNA"/>
</dbReference>
<accession>A0A7J6EXI2</accession>
<feature type="region of interest" description="Disordered" evidence="4">
    <location>
        <begin position="107"/>
        <end position="136"/>
    </location>
</feature>
<dbReference type="PANTHER" id="PTHR32258:SF3">
    <property type="entry name" value="PROTEIN NETWORKED 4A"/>
    <property type="match status" value="1"/>
</dbReference>
<dbReference type="Pfam" id="PF07765">
    <property type="entry name" value="KIP1"/>
    <property type="match status" value="1"/>
</dbReference>
<feature type="region of interest" description="Disordered" evidence="4">
    <location>
        <begin position="155"/>
        <end position="181"/>
    </location>
</feature>
<evidence type="ECO:0000313" key="7">
    <source>
        <dbReference type="Proteomes" id="UP000583929"/>
    </source>
</evidence>
<dbReference type="Gene3D" id="1.10.287.1490">
    <property type="match status" value="2"/>
</dbReference>
<dbReference type="AlphaFoldDB" id="A0A7J6EXI2"/>
<evidence type="ECO:0000313" key="6">
    <source>
        <dbReference type="EMBL" id="KAF4363134.1"/>
    </source>
</evidence>
<feature type="coiled-coil region" evidence="3">
    <location>
        <begin position="522"/>
        <end position="577"/>
    </location>
</feature>
<evidence type="ECO:0000256" key="4">
    <source>
        <dbReference type="SAM" id="MobiDB-lite"/>
    </source>
</evidence>
<dbReference type="GO" id="GO:0003779">
    <property type="term" value="F:actin binding"/>
    <property type="evidence" value="ECO:0007669"/>
    <property type="project" value="InterPro"/>
</dbReference>
<protein>
    <recommendedName>
        <fullName evidence="5">NAB domain-containing protein</fullName>
    </recommendedName>
</protein>
<sequence>MATSLVHSNKIMKRLESKKSHSWWWDSHINSKNSKWLFENLEEMDKSVKRMLKLIEEDGDSFAKKAEMYYQKRPELVSHVEEFYRMYRSLAERYDHVTGELKKNIPSDLQSQSSTMSDNGTDLTAAWPSPDLKVGRRKSTTRAAGFDFFLGSGGNSDNYQREGDESSTLTDSEAESDDSSVNNYSGLFGNVAGGDQVLQRRIFELENELREVKLKLRLQEEDNADSSSSSRGYKSEYSEDSYARIAGYEQELRFANEKIHNSEEEISRLKIELQKCMSSEIDLSLPESSEQKEVETREMELEEQEELMCEENSGLEEDVSSDSKIQALEKELRITKSKLQVSENEITSLRYELERNKSSEKILQNQLQLAQKDIATLKSTLSVEKREVLKLKERISRLKSSLSDRDHEARDLKQAVSDAEQKIFPEKAQVKAEISKLLEERVRFEQQLKDIENQGRCLEEEIRKIKAEKSEMEERLNGVIEKLKAEMLERDNTIKTMNKSIDSLKVETDDLNSRVLTLKADVSSRDDQVDQLNKQLVESQNERRELIAEAEAVQKLVKELNSRTQELEDEVERQRVVISEGAEEKREAIRQLCFCIEHYRNGYERLREAFGGHKRVGVLAS</sequence>